<evidence type="ECO:0000313" key="2">
    <source>
        <dbReference type="Proteomes" id="UP000219369"/>
    </source>
</evidence>
<protein>
    <submittedName>
        <fullName evidence="1">Uncharacterized protein</fullName>
    </submittedName>
</protein>
<dbReference type="OrthoDB" id="5102542at2759"/>
<dbReference type="Proteomes" id="UP000219369">
    <property type="component" value="Unassembled WGS sequence"/>
</dbReference>
<dbReference type="VEuPathDB" id="FungiDB:FOXG_18542"/>
<organism evidence="1 2">
    <name type="scientific">Fusarium oxysporum</name>
    <name type="common">Fusarium vascular wilt</name>
    <dbReference type="NCBI Taxonomy" id="5507"/>
    <lineage>
        <taxon>Eukaryota</taxon>
        <taxon>Fungi</taxon>
        <taxon>Dikarya</taxon>
        <taxon>Ascomycota</taxon>
        <taxon>Pezizomycotina</taxon>
        <taxon>Sordariomycetes</taxon>
        <taxon>Hypocreomycetidae</taxon>
        <taxon>Hypocreales</taxon>
        <taxon>Nectriaceae</taxon>
        <taxon>Fusarium</taxon>
        <taxon>Fusarium oxysporum species complex</taxon>
    </lineage>
</organism>
<sequence length="287" mass="34258">MSSVQSNKEGVILATMGSDIDKLIGPKTVSFFPERAPRCQDDYYRIEAMIYIKPHMPRLGPYQVFKRLHHTRFQDREHRSRQMSVRKDTFLTHNMVFPKPVPSQFGFPHGYNLISLGLRLVASTFDYDEAIPHIQLTEYAWRPLSLRMFPRLEEFTMICLRPISCSYQSRLPFLNSSTNKRGEYYGFRYHQDTRRVEYTQLIWSDVAELAFAGEDLVNELFPCTIVRLWIVGQRRGRYRMPKELEWTHLDLYSEFSEHYLNRIRDLWVLTRMRLENPIREETCKMVV</sequence>
<reference evidence="2" key="1">
    <citation type="submission" date="2016-09" db="EMBL/GenBank/DDBJ databases">
        <authorList>
            <person name="Guldener U."/>
        </authorList>
    </citation>
    <scope>NUCLEOTIDE SEQUENCE [LARGE SCALE GENOMIC DNA]</scope>
    <source>
        <strain evidence="2">V64-1</strain>
    </source>
</reference>
<name>A0A2H3TDZ5_FUSOX</name>
<accession>A0A2H3TDZ5</accession>
<dbReference type="VEuPathDB" id="FungiDB:FOMG_12789"/>
<dbReference type="EMBL" id="FMJY01000006">
    <property type="protein sequence ID" value="SCO86923.1"/>
    <property type="molecule type" value="Genomic_DNA"/>
</dbReference>
<dbReference type="AlphaFoldDB" id="A0A2H3TDZ5"/>
<evidence type="ECO:0000313" key="1">
    <source>
        <dbReference type="EMBL" id="SCO86923.1"/>
    </source>
</evidence>
<proteinExistence type="predicted"/>
<gene>
    <name evidence="1" type="ORF">FRV6_11050</name>
</gene>